<gene>
    <name evidence="4" type="ORF">X474_24990</name>
</gene>
<dbReference type="PATRIC" id="fig|1429043.3.peg.5287"/>
<dbReference type="EMBL" id="AZAC01000056">
    <property type="protein sequence ID" value="KIX11599.1"/>
    <property type="molecule type" value="Genomic_DNA"/>
</dbReference>
<dbReference type="Proteomes" id="UP000032233">
    <property type="component" value="Unassembled WGS sequence"/>
</dbReference>
<dbReference type="CDD" id="cd00293">
    <property type="entry name" value="USP-like"/>
    <property type="match status" value="1"/>
</dbReference>
<accession>A0A0D2J049</accession>
<dbReference type="PIRSF" id="PIRSF006276">
    <property type="entry name" value="UspA"/>
    <property type="match status" value="1"/>
</dbReference>
<dbReference type="STRING" id="1429043.X474_24990"/>
<protein>
    <recommendedName>
        <fullName evidence="2">Universal stress protein</fullName>
    </recommendedName>
</protein>
<dbReference type="PRINTS" id="PR01438">
    <property type="entry name" value="UNVRSLSTRESS"/>
</dbReference>
<keyword evidence="2" id="KW-0963">Cytoplasm</keyword>
<dbReference type="InterPro" id="IPR006015">
    <property type="entry name" value="Universal_stress_UspA"/>
</dbReference>
<dbReference type="AlphaFoldDB" id="A0A0D2J049"/>
<comment type="subcellular location">
    <subcellularLocation>
        <location evidence="2">Cytoplasm</location>
    </subcellularLocation>
</comment>
<dbReference type="RefSeq" id="WP_044352126.1">
    <property type="nucleotide sequence ID" value="NZ_AZAC01000056.1"/>
</dbReference>
<evidence type="ECO:0000256" key="1">
    <source>
        <dbReference type="ARBA" id="ARBA00008791"/>
    </source>
</evidence>
<dbReference type="Gene3D" id="3.40.50.620">
    <property type="entry name" value="HUPs"/>
    <property type="match status" value="1"/>
</dbReference>
<dbReference type="PANTHER" id="PTHR46268">
    <property type="entry name" value="STRESS RESPONSE PROTEIN NHAX"/>
    <property type="match status" value="1"/>
</dbReference>
<dbReference type="FunCoup" id="A0A0D2J049">
    <property type="interactions" value="129"/>
</dbReference>
<dbReference type="InterPro" id="IPR014729">
    <property type="entry name" value="Rossmann-like_a/b/a_fold"/>
</dbReference>
<dbReference type="Pfam" id="PF00582">
    <property type="entry name" value="Usp"/>
    <property type="match status" value="1"/>
</dbReference>
<evidence type="ECO:0000313" key="5">
    <source>
        <dbReference type="Proteomes" id="UP000032233"/>
    </source>
</evidence>
<proteinExistence type="inferred from homology"/>
<dbReference type="SUPFAM" id="SSF52402">
    <property type="entry name" value="Adenine nucleotide alpha hydrolases-like"/>
    <property type="match status" value="1"/>
</dbReference>
<dbReference type="GO" id="GO:0005737">
    <property type="term" value="C:cytoplasm"/>
    <property type="evidence" value="ECO:0007669"/>
    <property type="project" value="UniProtKB-SubCell"/>
</dbReference>
<dbReference type="InterPro" id="IPR006016">
    <property type="entry name" value="UspA"/>
</dbReference>
<keyword evidence="5" id="KW-1185">Reference proteome</keyword>
<name>A0A0D2J049_9BACT</name>
<evidence type="ECO:0000313" key="4">
    <source>
        <dbReference type="EMBL" id="KIX11599.1"/>
    </source>
</evidence>
<evidence type="ECO:0000259" key="3">
    <source>
        <dbReference type="Pfam" id="PF00582"/>
    </source>
</evidence>
<sequence>MAFRKIAAATDFSQTADLAVAKAVELVRIHGAELVLVHVVPPLVSPTPLMDDFIVSQSTMGLSEKLKNESTAELKERYIEMVSGLSVERVILEGNPASRLAEFARKEGVDLLVMGSTGLSGLAGVLFGSTAAKTVTRAHCSVLVVRDENRES</sequence>
<reference evidence="4 5" key="1">
    <citation type="submission" date="2013-11" db="EMBL/GenBank/DDBJ databases">
        <title>Metagenomic analysis of a methanogenic consortium involved in long chain n-alkane degradation.</title>
        <authorList>
            <person name="Davidova I.A."/>
            <person name="Callaghan A.V."/>
            <person name="Wawrik B."/>
            <person name="Pruitt S."/>
            <person name="Marks C."/>
            <person name="Duncan K.E."/>
            <person name="Suflita J.M."/>
        </authorList>
    </citation>
    <scope>NUCLEOTIDE SEQUENCE [LARGE SCALE GENOMIC DNA]</scope>
    <source>
        <strain evidence="4 5">SPR</strain>
    </source>
</reference>
<dbReference type="InParanoid" id="A0A0D2J049"/>
<comment type="caution">
    <text evidence="4">The sequence shown here is derived from an EMBL/GenBank/DDBJ whole genome shotgun (WGS) entry which is preliminary data.</text>
</comment>
<dbReference type="PANTHER" id="PTHR46268:SF6">
    <property type="entry name" value="UNIVERSAL STRESS PROTEIN UP12"/>
    <property type="match status" value="1"/>
</dbReference>
<feature type="domain" description="UspA" evidence="3">
    <location>
        <begin position="3"/>
        <end position="146"/>
    </location>
</feature>
<comment type="similarity">
    <text evidence="1 2">Belongs to the universal stress protein A family.</text>
</comment>
<organism evidence="4 5">
    <name type="scientific">Dethiosulfatarculus sandiegensis</name>
    <dbReference type="NCBI Taxonomy" id="1429043"/>
    <lineage>
        <taxon>Bacteria</taxon>
        <taxon>Pseudomonadati</taxon>
        <taxon>Thermodesulfobacteriota</taxon>
        <taxon>Desulfarculia</taxon>
        <taxon>Desulfarculales</taxon>
        <taxon>Desulfarculaceae</taxon>
        <taxon>Dethiosulfatarculus</taxon>
    </lineage>
</organism>
<evidence type="ECO:0000256" key="2">
    <source>
        <dbReference type="PIRNR" id="PIRNR006276"/>
    </source>
</evidence>